<comment type="similarity">
    <text evidence="1">Belongs to the UDP-glycosyltransferase family.</text>
</comment>
<sequence>MASKPHIVIFPFMAQGHIIPFLALAKTLEQKTSYTITLVNTPLNIQSLQSSLPPISTIRLMALPFNGPDHGLPPHTENTDSLPLPLFPNFFKASLALQPSFEQLISDISQQEGGPPACIITDMFFGWTVEIARKLGIFHTVFIASGAYGTALYFSLWLHLPHLSAANSDEFSAPGFPESGLVHRSQVPSHLLVADGKDYWSCFHRRQFSLCLSSDGFLFNTVEELEKTGLRYFSRETNRPVWAIGPVTTNRQNQQMKESVFTTNTCVFSWLDRQPPRSVLYICFGSQCTISPSQMMELAIGLESSGQKFIWVVRPPFGFDVNGDFRAEWLPEGFEERITDKKQGILVRKWAPQIEILSHESTGAFLSHCGWNSVLESLRNGVVVIGWPLGGEQTFNSKVLEEEVGVCVEVARGCGGEVEKGRVKEVVETVMGETEKGKEMRRKALKVKEMMKEAIRDDEEFSGSSVRALDDFISTLSECWRGRESEKKIENEV</sequence>
<dbReference type="CDD" id="cd03784">
    <property type="entry name" value="GT1_Gtf-like"/>
    <property type="match status" value="1"/>
</dbReference>
<keyword evidence="4" id="KW-1133">Transmembrane helix</keyword>
<evidence type="ECO:0000313" key="6">
    <source>
        <dbReference type="Proteomes" id="UP000283530"/>
    </source>
</evidence>
<name>A0A3S3P8T5_9MAGN</name>
<feature type="transmembrane region" description="Helical" evidence="4">
    <location>
        <begin position="137"/>
        <end position="158"/>
    </location>
</feature>
<evidence type="ECO:0000256" key="4">
    <source>
        <dbReference type="SAM" id="Phobius"/>
    </source>
</evidence>
<gene>
    <name evidence="5" type="ORF">CKAN_02545000</name>
</gene>
<dbReference type="InterPro" id="IPR002213">
    <property type="entry name" value="UDP_glucos_trans"/>
</dbReference>
<dbReference type="PANTHER" id="PTHR48047:SF61">
    <property type="entry name" value="OS04G0273600 PROTEIN"/>
    <property type="match status" value="1"/>
</dbReference>
<reference evidence="5 6" key="1">
    <citation type="journal article" date="2019" name="Nat. Plants">
        <title>Stout camphor tree genome fills gaps in understanding of flowering plant genome evolution.</title>
        <authorList>
            <person name="Chaw S.M."/>
            <person name="Liu Y.C."/>
            <person name="Wu Y.W."/>
            <person name="Wang H.Y."/>
            <person name="Lin C.I."/>
            <person name="Wu C.S."/>
            <person name="Ke H.M."/>
            <person name="Chang L.Y."/>
            <person name="Hsu C.Y."/>
            <person name="Yang H.T."/>
            <person name="Sudianto E."/>
            <person name="Hsu M.H."/>
            <person name="Wu K.P."/>
            <person name="Wang L.N."/>
            <person name="Leebens-Mack J.H."/>
            <person name="Tsai I.J."/>
        </authorList>
    </citation>
    <scope>NUCLEOTIDE SEQUENCE [LARGE SCALE GENOMIC DNA]</scope>
    <source>
        <strain evidence="6">cv. Chaw 1501</strain>
        <tissue evidence="5">Young leaves</tissue>
    </source>
</reference>
<dbReference type="GO" id="GO:0035251">
    <property type="term" value="F:UDP-glucosyltransferase activity"/>
    <property type="evidence" value="ECO:0007669"/>
    <property type="project" value="TreeGrafter"/>
</dbReference>
<dbReference type="PANTHER" id="PTHR48047">
    <property type="entry name" value="GLYCOSYLTRANSFERASE"/>
    <property type="match status" value="1"/>
</dbReference>
<dbReference type="Gene3D" id="3.40.50.2000">
    <property type="entry name" value="Glycogen Phosphorylase B"/>
    <property type="match status" value="2"/>
</dbReference>
<keyword evidence="3 5" id="KW-0808">Transferase</keyword>
<protein>
    <submittedName>
        <fullName evidence="5">UDP-glycosyltransferase 92A1</fullName>
    </submittedName>
</protein>
<proteinExistence type="inferred from homology"/>
<evidence type="ECO:0000256" key="2">
    <source>
        <dbReference type="ARBA" id="ARBA00022676"/>
    </source>
</evidence>
<comment type="caution">
    <text evidence="5">The sequence shown here is derived from an EMBL/GenBank/DDBJ whole genome shotgun (WGS) entry which is preliminary data.</text>
</comment>
<dbReference type="Pfam" id="PF00201">
    <property type="entry name" value="UDPGT"/>
    <property type="match status" value="1"/>
</dbReference>
<dbReference type="AlphaFoldDB" id="A0A3S3P8T5"/>
<dbReference type="FunFam" id="3.40.50.2000:FF:000103">
    <property type="entry name" value="Glycosyltransferase"/>
    <property type="match status" value="1"/>
</dbReference>
<keyword evidence="6" id="KW-1185">Reference proteome</keyword>
<dbReference type="FunFam" id="3.40.50.2000:FF:000064">
    <property type="entry name" value="Glycosyltransferase"/>
    <property type="match status" value="1"/>
</dbReference>
<dbReference type="OrthoDB" id="5835829at2759"/>
<accession>A0A3S3P8T5</accession>
<dbReference type="SUPFAM" id="SSF53756">
    <property type="entry name" value="UDP-Glycosyltransferase/glycogen phosphorylase"/>
    <property type="match status" value="1"/>
</dbReference>
<keyword evidence="4" id="KW-0812">Transmembrane</keyword>
<organism evidence="5 6">
    <name type="scientific">Cinnamomum micranthum f. kanehirae</name>
    <dbReference type="NCBI Taxonomy" id="337451"/>
    <lineage>
        <taxon>Eukaryota</taxon>
        <taxon>Viridiplantae</taxon>
        <taxon>Streptophyta</taxon>
        <taxon>Embryophyta</taxon>
        <taxon>Tracheophyta</taxon>
        <taxon>Spermatophyta</taxon>
        <taxon>Magnoliopsida</taxon>
        <taxon>Magnoliidae</taxon>
        <taxon>Laurales</taxon>
        <taxon>Lauraceae</taxon>
        <taxon>Cinnamomum</taxon>
    </lineage>
</organism>
<keyword evidence="4" id="KW-0472">Membrane</keyword>
<evidence type="ECO:0000313" key="5">
    <source>
        <dbReference type="EMBL" id="RWR96084.1"/>
    </source>
</evidence>
<evidence type="ECO:0000256" key="1">
    <source>
        <dbReference type="ARBA" id="ARBA00009995"/>
    </source>
</evidence>
<dbReference type="Proteomes" id="UP000283530">
    <property type="component" value="Unassembled WGS sequence"/>
</dbReference>
<dbReference type="EMBL" id="QPKB01000012">
    <property type="protein sequence ID" value="RWR96084.1"/>
    <property type="molecule type" value="Genomic_DNA"/>
</dbReference>
<keyword evidence="2" id="KW-0328">Glycosyltransferase</keyword>
<evidence type="ECO:0000256" key="3">
    <source>
        <dbReference type="ARBA" id="ARBA00022679"/>
    </source>
</evidence>